<feature type="chain" id="PRO_5010327477" description="LppP/LprE family lipoprotein" evidence="7">
    <location>
        <begin position="26"/>
        <end position="194"/>
    </location>
</feature>
<evidence type="ECO:0000256" key="6">
    <source>
        <dbReference type="SAM" id="MobiDB-lite"/>
    </source>
</evidence>
<evidence type="ECO:0000256" key="7">
    <source>
        <dbReference type="SAM" id="SignalP"/>
    </source>
</evidence>
<gene>
    <name evidence="8" type="ORF">BBK14_19520</name>
</gene>
<dbReference type="Proteomes" id="UP000179769">
    <property type="component" value="Unassembled WGS sequence"/>
</dbReference>
<keyword evidence="1" id="KW-1003">Cell membrane</keyword>
<dbReference type="AlphaFoldDB" id="A0A1S1PYE3"/>
<evidence type="ECO:0000256" key="3">
    <source>
        <dbReference type="ARBA" id="ARBA00023136"/>
    </source>
</evidence>
<keyword evidence="3" id="KW-0472">Membrane</keyword>
<keyword evidence="2 7" id="KW-0732">Signal</keyword>
<proteinExistence type="predicted"/>
<dbReference type="InterPro" id="IPR025971">
    <property type="entry name" value="LppP/LprE"/>
</dbReference>
<comment type="caution">
    <text evidence="8">The sequence shown here is derived from an EMBL/GenBank/DDBJ whole genome shotgun (WGS) entry which is preliminary data.</text>
</comment>
<evidence type="ECO:0000256" key="2">
    <source>
        <dbReference type="ARBA" id="ARBA00022729"/>
    </source>
</evidence>
<accession>A0A1S1PYE3</accession>
<evidence type="ECO:0000256" key="4">
    <source>
        <dbReference type="ARBA" id="ARBA00023139"/>
    </source>
</evidence>
<evidence type="ECO:0008006" key="10">
    <source>
        <dbReference type="Google" id="ProtNLM"/>
    </source>
</evidence>
<protein>
    <recommendedName>
        <fullName evidence="10">LppP/LprE family lipoprotein</fullName>
    </recommendedName>
</protein>
<dbReference type="Pfam" id="PF14041">
    <property type="entry name" value="Lipoprotein_21"/>
    <property type="match status" value="1"/>
</dbReference>
<evidence type="ECO:0000256" key="1">
    <source>
        <dbReference type="ARBA" id="ARBA00022475"/>
    </source>
</evidence>
<sequence length="194" mass="19725">MRRVVFISVLAAAVILSGAASAVSAAPTAVQSPPAATPGAARSPGAVASSGAVASPSGPGSSAAVAGSLSLAEASGLVRGRGYTPITTDGYEPTHDLSVIVGRLSTSVDGHPQQAFFFHRGRFVGTDAVASAGVRWVWSTSEVVALQYDLYRPADPMCCPSAGAASVRFRWDGTSVVPLDPIPTSKWTAAESRR</sequence>
<keyword evidence="9" id="KW-1185">Reference proteome</keyword>
<dbReference type="RefSeq" id="WP_071064420.1">
    <property type="nucleotide sequence ID" value="NZ_MAXA01000218.1"/>
</dbReference>
<name>A0A1S1PYE3_9ACTN</name>
<keyword evidence="5" id="KW-0449">Lipoprotein</keyword>
<feature type="region of interest" description="Disordered" evidence="6">
    <location>
        <begin position="28"/>
        <end position="53"/>
    </location>
</feature>
<reference evidence="9" key="1">
    <citation type="submission" date="2016-07" db="EMBL/GenBank/DDBJ databases">
        <title>Frankia sp. NRRL B-16219 Genome sequencing.</title>
        <authorList>
            <person name="Ghodhbane-Gtari F."/>
            <person name="Swanson E."/>
            <person name="Gueddou A."/>
            <person name="Louati M."/>
            <person name="Nouioui I."/>
            <person name="Hezbri K."/>
            <person name="Abebe-Akele F."/>
            <person name="Simpson S."/>
            <person name="Morris K."/>
            <person name="Thomas K."/>
            <person name="Gtari M."/>
            <person name="Tisa L.S."/>
        </authorList>
    </citation>
    <scope>NUCLEOTIDE SEQUENCE [LARGE SCALE GENOMIC DNA]</scope>
    <source>
        <strain evidence="9">NRRL B-16219</strain>
    </source>
</reference>
<evidence type="ECO:0000256" key="5">
    <source>
        <dbReference type="ARBA" id="ARBA00023288"/>
    </source>
</evidence>
<feature type="signal peptide" evidence="7">
    <location>
        <begin position="1"/>
        <end position="25"/>
    </location>
</feature>
<dbReference type="OrthoDB" id="4427395at2"/>
<organism evidence="8 9">
    <name type="scientific">Parafrankia soli</name>
    <dbReference type="NCBI Taxonomy" id="2599596"/>
    <lineage>
        <taxon>Bacteria</taxon>
        <taxon>Bacillati</taxon>
        <taxon>Actinomycetota</taxon>
        <taxon>Actinomycetes</taxon>
        <taxon>Frankiales</taxon>
        <taxon>Frankiaceae</taxon>
        <taxon>Parafrankia</taxon>
    </lineage>
</organism>
<keyword evidence="4" id="KW-0564">Palmitate</keyword>
<dbReference type="EMBL" id="MAXA01000218">
    <property type="protein sequence ID" value="OHV27683.1"/>
    <property type="molecule type" value="Genomic_DNA"/>
</dbReference>
<evidence type="ECO:0000313" key="9">
    <source>
        <dbReference type="Proteomes" id="UP000179769"/>
    </source>
</evidence>
<evidence type="ECO:0000313" key="8">
    <source>
        <dbReference type="EMBL" id="OHV27683.1"/>
    </source>
</evidence>